<reference evidence="1 2" key="1">
    <citation type="submission" date="2023-09" db="EMBL/GenBank/DDBJ databases">
        <authorList>
            <person name="Rey-Velasco X."/>
        </authorList>
    </citation>
    <scope>NUCLEOTIDE SEQUENCE [LARGE SCALE GENOMIC DNA]</scope>
    <source>
        <strain evidence="1 2">F363</strain>
    </source>
</reference>
<keyword evidence="2" id="KW-1185">Reference proteome</keyword>
<evidence type="ECO:0000313" key="2">
    <source>
        <dbReference type="Proteomes" id="UP001262889"/>
    </source>
</evidence>
<organism evidence="1 2">
    <name type="scientific">Autumnicola tepida</name>
    <dbReference type="NCBI Taxonomy" id="3075595"/>
    <lineage>
        <taxon>Bacteria</taxon>
        <taxon>Pseudomonadati</taxon>
        <taxon>Bacteroidota</taxon>
        <taxon>Flavobacteriia</taxon>
        <taxon>Flavobacteriales</taxon>
        <taxon>Flavobacteriaceae</taxon>
        <taxon>Autumnicola</taxon>
    </lineage>
</organism>
<evidence type="ECO:0008006" key="3">
    <source>
        <dbReference type="Google" id="ProtNLM"/>
    </source>
</evidence>
<dbReference type="RefSeq" id="WP_311533173.1">
    <property type="nucleotide sequence ID" value="NZ_JAVRHQ010000001.1"/>
</dbReference>
<protein>
    <recommendedName>
        <fullName evidence="3">Lipoprotein</fullName>
    </recommendedName>
</protein>
<proteinExistence type="predicted"/>
<sequence length="150" mass="17015">MKKLLLLTGLIFLFSACDSNSNCEDYSCFTPPEAFEFEFIDATSGENLFTNGTFQEEDISITDQSEDSDVDVVFISENDYNILQVGSIGWETENTDYLIEIGEEVSFRLLVDADRVTEDCCSFTRINSVEIEGAEYERQEETGVYQILVE</sequence>
<comment type="caution">
    <text evidence="1">The sequence shown here is derived from an EMBL/GenBank/DDBJ whole genome shotgun (WGS) entry which is preliminary data.</text>
</comment>
<dbReference type="PROSITE" id="PS51257">
    <property type="entry name" value="PROKAR_LIPOPROTEIN"/>
    <property type="match status" value="1"/>
</dbReference>
<gene>
    <name evidence="1" type="ORF">RM553_01420</name>
</gene>
<name>A0ABU3C570_9FLAO</name>
<dbReference type="EMBL" id="JAVRHQ010000001">
    <property type="protein sequence ID" value="MDT0641479.1"/>
    <property type="molecule type" value="Genomic_DNA"/>
</dbReference>
<accession>A0ABU3C570</accession>
<evidence type="ECO:0000313" key="1">
    <source>
        <dbReference type="EMBL" id="MDT0641479.1"/>
    </source>
</evidence>
<dbReference type="Proteomes" id="UP001262889">
    <property type="component" value="Unassembled WGS sequence"/>
</dbReference>